<evidence type="ECO:0000256" key="1">
    <source>
        <dbReference type="SAM" id="MobiDB-lite"/>
    </source>
</evidence>
<dbReference type="EMBL" id="OM869653">
    <property type="protein sequence ID" value="UPW41709.1"/>
    <property type="molecule type" value="Genomic_DNA"/>
</dbReference>
<accession>A0A976N2L8</accession>
<protein>
    <submittedName>
        <fullName evidence="2">DNA pilot protein</fullName>
    </submittedName>
</protein>
<name>A0A976N2L8_9VIRU</name>
<feature type="region of interest" description="Disordered" evidence="1">
    <location>
        <begin position="99"/>
        <end position="130"/>
    </location>
</feature>
<feature type="compositionally biased region" description="Low complexity" evidence="1">
    <location>
        <begin position="99"/>
        <end position="116"/>
    </location>
</feature>
<sequence length="379" mass="41845">MITEKFNLHFCWIAAAASAAGSILSGILGKSSAYKQNIKMFDHAAEWQDQQRIAQQEYQTSEREAQNQWSEEQYLKYNSPAAMKQQLLDAGMNPNIANSNSIGNSVSSGSSGAAPSPSMPNVPYENPNESALNWSHGFQNIAQSVKALTDAKKSGAETDRIESLLSGEVEFQRLSNQAQSLLNGVNLKYMDAKAQAELNTLLVGITNGNLTSEQLRHSIGLLGQQLKLNQNQLDTWYSTWEMEMRESESRIANNEAHAALAKSTASYTEEQKKTIQPLIAKLGSEVANNLASAGKLREEGATIANTRMLTIETMVTQLEGMDYDNAMKQLKNMEQQISNFNYAEFGTKEVGSGMLGDLVNTLGDKIFGDSRHRFRKKVR</sequence>
<evidence type="ECO:0000313" key="2">
    <source>
        <dbReference type="EMBL" id="UPW41709.1"/>
    </source>
</evidence>
<proteinExistence type="predicted"/>
<reference evidence="2" key="1">
    <citation type="submission" date="2022-02" db="EMBL/GenBank/DDBJ databases">
        <title>Towards deciphering the DNA virus diversity associated with rodent species in the families Cricetidae and Heteromyidae.</title>
        <authorList>
            <person name="Lund M."/>
            <person name="Larsen B.B."/>
            <person name="Gryseels S."/>
            <person name="Kraberger S."/>
            <person name="Rowsey D.M."/>
            <person name="Steger L."/>
            <person name="Yule K.M."/>
            <person name="Upham N.S."/>
            <person name="Worobey M."/>
            <person name="Van Doorslaer K."/>
            <person name="Varsani A."/>
        </authorList>
    </citation>
    <scope>NUCLEOTIDE SEQUENCE</scope>
    <source>
        <strain evidence="2">NeonRodF8_12</strain>
    </source>
</reference>
<organism evidence="2">
    <name type="scientific">Peromfec virus RodF8_12</name>
    <dbReference type="NCBI Taxonomy" id="2929358"/>
    <lineage>
        <taxon>Viruses</taxon>
        <taxon>Monodnaviria</taxon>
        <taxon>Sangervirae</taxon>
        <taxon>Phixviricota</taxon>
        <taxon>Malgrandaviricetes</taxon>
        <taxon>Petitvirales</taxon>
        <taxon>Microviridae</taxon>
    </lineage>
</organism>